<gene>
    <name evidence="2" type="ORF">IRL76_14490</name>
</gene>
<feature type="non-terminal residue" evidence="2">
    <location>
        <position position="1"/>
    </location>
</feature>
<dbReference type="Gene3D" id="2.60.40.10">
    <property type="entry name" value="Immunoglobulins"/>
    <property type="match status" value="2"/>
</dbReference>
<reference evidence="2 3" key="1">
    <citation type="submission" date="2020-11" db="EMBL/GenBank/DDBJ databases">
        <title>The genome sequence of Erythrobacter sp. 6D36.</title>
        <authorList>
            <person name="Liu Y."/>
        </authorList>
    </citation>
    <scope>NUCLEOTIDE SEQUENCE [LARGE SCALE GENOMIC DNA]</scope>
    <source>
        <strain evidence="2 3">6D36</strain>
    </source>
</reference>
<dbReference type="InterPro" id="IPR013783">
    <property type="entry name" value="Ig-like_fold"/>
</dbReference>
<dbReference type="KEGG" id="qso:IRL76_14490"/>
<dbReference type="SUPFAM" id="SSF117074">
    <property type="entry name" value="Hypothetical protein PA1324"/>
    <property type="match status" value="1"/>
</dbReference>
<feature type="region of interest" description="Disordered" evidence="1">
    <location>
        <begin position="284"/>
        <end position="303"/>
    </location>
</feature>
<accession>A0A7S8F4T9</accession>
<evidence type="ECO:0000256" key="1">
    <source>
        <dbReference type="SAM" id="MobiDB-lite"/>
    </source>
</evidence>
<evidence type="ECO:0000313" key="3">
    <source>
        <dbReference type="Proteomes" id="UP000594459"/>
    </source>
</evidence>
<keyword evidence="3" id="KW-1185">Reference proteome</keyword>
<name>A0A7S8F4T9_9SPHN</name>
<sequence length="514" mass="54238">TLGQAGYVITGTSGADQTNLDFANFELFDISGTKYTDITGDGLSEDDTGLGGVTIFIDVNGDGEDNDGYSTTTAADGSWSFANLDWTVAGATVYEITPAGYTQTLGQAGYVITGTSGADQTNLDFANFEDFDLSGFKWSDDNGNGVWDEGTGAVLEGWTIIVDTDQDPTNGYLLVDITDANGQYEFTGLNPFTSTEGGTGIIGDVLGNYSGQTLYVYEVQQEGFNQTYGGYTFVIESGADVTGSLGVAEVGNFGNDPDDCNVNRTPGFWQSLLGRSFFDGILDNQGDSNGPDKAGDGSNKDFDAEGWSHEDLLDLYGVDLLPNDSDPNTSDNDHFALWDANGDGIEQAGDIFLTVSELASWVSGGPKGGGNDYLSILERDVAATFLNTLNHNAVCDDGEGDPTLDPTISDAYEAAIQFILQYDPDFNGIANASKNGQRGDWYAFGSDAHIALAAFNESGETTASEPLSPLVATASSLASQLMHNDPTAAGHYADASHMLPPEDLSVLTQTMQVA</sequence>
<dbReference type="AlphaFoldDB" id="A0A7S8F4T9"/>
<dbReference type="Proteomes" id="UP000594459">
    <property type="component" value="Chromosome"/>
</dbReference>
<protein>
    <recommendedName>
        <fullName evidence="4">SD-repeat containing protein B domain-containing protein</fullName>
    </recommendedName>
</protein>
<proteinExistence type="predicted"/>
<feature type="compositionally biased region" description="Basic and acidic residues" evidence="1">
    <location>
        <begin position="293"/>
        <end position="303"/>
    </location>
</feature>
<dbReference type="RefSeq" id="WP_200982017.1">
    <property type="nucleotide sequence ID" value="NZ_CP064654.1"/>
</dbReference>
<organism evidence="2 3">
    <name type="scientific">Qipengyuania soli</name>
    <dbReference type="NCBI Taxonomy" id="2782568"/>
    <lineage>
        <taxon>Bacteria</taxon>
        <taxon>Pseudomonadati</taxon>
        <taxon>Pseudomonadota</taxon>
        <taxon>Alphaproteobacteria</taxon>
        <taxon>Sphingomonadales</taxon>
        <taxon>Erythrobacteraceae</taxon>
        <taxon>Qipengyuania</taxon>
    </lineage>
</organism>
<dbReference type="EMBL" id="CP064654">
    <property type="protein sequence ID" value="QPC99013.1"/>
    <property type="molecule type" value="Genomic_DNA"/>
</dbReference>
<evidence type="ECO:0008006" key="4">
    <source>
        <dbReference type="Google" id="ProtNLM"/>
    </source>
</evidence>
<evidence type="ECO:0000313" key="2">
    <source>
        <dbReference type="EMBL" id="QPC99013.1"/>
    </source>
</evidence>